<evidence type="ECO:0000313" key="2">
    <source>
        <dbReference type="EMBL" id="PWN43622.1"/>
    </source>
</evidence>
<name>A0A316W1L7_9BASI</name>
<dbReference type="EMBL" id="KZ819368">
    <property type="protein sequence ID" value="PWN43622.1"/>
    <property type="molecule type" value="Genomic_DNA"/>
</dbReference>
<sequence length="188" mass="20716">MPRRAQTLLTAGCVSYASLVKTAPYAPAIKRESNETFQLLLELSCADAGVRVIASRMNEPIKQRFRRAGDRMRGPSSSEARSVPKQVTDRNTRSAPPASNRSMQPLHMGRVFGRKTAACQSCDDDKRFAYSFCSACVVVEPAAAIMQKYIDNELCAATSANRTGNFELTLGVEQPGMREWNFELTASK</sequence>
<dbReference type="RefSeq" id="XP_025370782.1">
    <property type="nucleotide sequence ID" value="XM_025515147.1"/>
</dbReference>
<keyword evidence="3" id="KW-1185">Reference proteome</keyword>
<gene>
    <name evidence="2" type="ORF">IE81DRAFT_329395</name>
</gene>
<dbReference type="GeneID" id="37037017"/>
<proteinExistence type="predicted"/>
<evidence type="ECO:0000256" key="1">
    <source>
        <dbReference type="SAM" id="MobiDB-lite"/>
    </source>
</evidence>
<feature type="region of interest" description="Disordered" evidence="1">
    <location>
        <begin position="66"/>
        <end position="106"/>
    </location>
</feature>
<dbReference type="InParanoid" id="A0A316W1L7"/>
<evidence type="ECO:0000313" key="3">
    <source>
        <dbReference type="Proteomes" id="UP000245783"/>
    </source>
</evidence>
<organism evidence="2 3">
    <name type="scientific">Ceraceosorus guamensis</name>
    <dbReference type="NCBI Taxonomy" id="1522189"/>
    <lineage>
        <taxon>Eukaryota</taxon>
        <taxon>Fungi</taxon>
        <taxon>Dikarya</taxon>
        <taxon>Basidiomycota</taxon>
        <taxon>Ustilaginomycotina</taxon>
        <taxon>Exobasidiomycetes</taxon>
        <taxon>Ceraceosorales</taxon>
        <taxon>Ceraceosoraceae</taxon>
        <taxon>Ceraceosorus</taxon>
    </lineage>
</organism>
<dbReference type="Proteomes" id="UP000245783">
    <property type="component" value="Unassembled WGS sequence"/>
</dbReference>
<dbReference type="AlphaFoldDB" id="A0A316W1L7"/>
<accession>A0A316W1L7</accession>
<protein>
    <submittedName>
        <fullName evidence="2">Uncharacterized protein</fullName>
    </submittedName>
</protein>
<feature type="compositionally biased region" description="Polar residues" evidence="1">
    <location>
        <begin position="93"/>
        <end position="103"/>
    </location>
</feature>
<reference evidence="2 3" key="1">
    <citation type="journal article" date="2018" name="Mol. Biol. Evol.">
        <title>Broad Genomic Sampling Reveals a Smut Pathogenic Ancestry of the Fungal Clade Ustilaginomycotina.</title>
        <authorList>
            <person name="Kijpornyongpan T."/>
            <person name="Mondo S.J."/>
            <person name="Barry K."/>
            <person name="Sandor L."/>
            <person name="Lee J."/>
            <person name="Lipzen A."/>
            <person name="Pangilinan J."/>
            <person name="LaButti K."/>
            <person name="Hainaut M."/>
            <person name="Henrissat B."/>
            <person name="Grigoriev I.V."/>
            <person name="Spatafora J.W."/>
            <person name="Aime M.C."/>
        </authorList>
    </citation>
    <scope>NUCLEOTIDE SEQUENCE [LARGE SCALE GENOMIC DNA]</scope>
    <source>
        <strain evidence="2 3">MCA 4658</strain>
    </source>
</reference>